<dbReference type="EMBL" id="CP024985">
    <property type="protein sequence ID" value="ATZ22287.1"/>
    <property type="molecule type" value="Genomic_DNA"/>
</dbReference>
<dbReference type="KEGG" id="slx:SLAV_01810"/>
<dbReference type="AlphaFoldDB" id="A0A2K8P6B2"/>
<name>A0A2K8P6B2_STRLA</name>
<evidence type="ECO:0000313" key="2">
    <source>
        <dbReference type="EMBL" id="ATZ22287.1"/>
    </source>
</evidence>
<accession>A0A2K8P6B2</accession>
<protein>
    <submittedName>
        <fullName evidence="2">Uncharacterized protein</fullName>
    </submittedName>
</protein>
<feature type="region of interest" description="Disordered" evidence="1">
    <location>
        <begin position="68"/>
        <end position="87"/>
    </location>
</feature>
<organism evidence="2 3">
    <name type="scientific">Streptomyces lavendulae subsp. lavendulae</name>
    <dbReference type="NCBI Taxonomy" id="58340"/>
    <lineage>
        <taxon>Bacteria</taxon>
        <taxon>Bacillati</taxon>
        <taxon>Actinomycetota</taxon>
        <taxon>Actinomycetes</taxon>
        <taxon>Kitasatosporales</taxon>
        <taxon>Streptomycetaceae</taxon>
        <taxon>Streptomyces</taxon>
    </lineage>
</organism>
<sequence>MSTTDDRVYCGDEGHVVRPAPGRVYVRLAGGPLDGHLLDVTSLSLREWAEGVLLITDRGLYGPGGRALYSPSEADPGGPFRWEGDTP</sequence>
<proteinExistence type="predicted"/>
<dbReference type="GeneID" id="49381541"/>
<dbReference type="Proteomes" id="UP000231791">
    <property type="component" value="Chromosome"/>
</dbReference>
<dbReference type="RefSeq" id="WP_030226657.1">
    <property type="nucleotide sequence ID" value="NZ_CP024985.1"/>
</dbReference>
<reference evidence="2 3" key="1">
    <citation type="submission" date="2017-11" db="EMBL/GenBank/DDBJ databases">
        <title>Complete genome sequence of Streptomyces lavendulae subsp. lavendulae CCM 3239 (formerly 'Streptomyces aureofaciens CCM 3239'), the producer of the angucycline-type antibiotic auricin.</title>
        <authorList>
            <person name="Busche T."/>
            <person name="Novakova R."/>
            <person name="Al'Dilaimi A."/>
            <person name="Homerova D."/>
            <person name="Feckova L."/>
            <person name="Rezuchova B."/>
            <person name="Mingyar E."/>
            <person name="Csolleiova D."/>
            <person name="Bekeova C."/>
            <person name="Winkler A."/>
            <person name="Sevcikova B."/>
            <person name="Kalinowski J."/>
            <person name="Kormanec J."/>
            <person name="Ruckert C."/>
        </authorList>
    </citation>
    <scope>NUCLEOTIDE SEQUENCE [LARGE SCALE GENOMIC DNA]</scope>
    <source>
        <strain evidence="2 3">CCM 3239</strain>
    </source>
</reference>
<keyword evidence="3" id="KW-1185">Reference proteome</keyword>
<gene>
    <name evidence="2" type="ORF">SLAV_01810</name>
</gene>
<dbReference type="OrthoDB" id="3872412at2"/>
<evidence type="ECO:0000256" key="1">
    <source>
        <dbReference type="SAM" id="MobiDB-lite"/>
    </source>
</evidence>
<evidence type="ECO:0000313" key="3">
    <source>
        <dbReference type="Proteomes" id="UP000231791"/>
    </source>
</evidence>